<gene>
    <name evidence="1" type="ORF">OE647_08710</name>
</gene>
<comment type="caution">
    <text evidence="1">The sequence shown here is derived from an EMBL/GenBank/DDBJ whole genome shotgun (WGS) entry which is preliminary data.</text>
</comment>
<evidence type="ECO:0000313" key="1">
    <source>
        <dbReference type="EMBL" id="MCV2864814.1"/>
    </source>
</evidence>
<organism evidence="1 2">
    <name type="scientific">Albidovulum sediminicola</name>
    <dbReference type="NCBI Taxonomy" id="2984331"/>
    <lineage>
        <taxon>Bacteria</taxon>
        <taxon>Pseudomonadati</taxon>
        <taxon>Pseudomonadota</taxon>
        <taxon>Alphaproteobacteria</taxon>
        <taxon>Rhodobacterales</taxon>
        <taxon>Paracoccaceae</taxon>
        <taxon>Albidovulum</taxon>
    </lineage>
</organism>
<sequence>MPTSEAIAARVGREAPYEEALDAFLAAHVPSRGAAGLVQAYRAVQAMPYFSGLDRTPQAALRDGRGACTAKHLVLRDLLRRLGHPADVEIVEGDFASGVPVHPSMPDALMTMIRDEGVTDFHCRVRVGGQALDATWPLDLLRWGFPADTDWDGQGDTKQAIERVVVRSVEEDVLGAKARLLAGLSEEATRRRAEFLALLSNWLADLPWPEEETI</sequence>
<keyword evidence="2" id="KW-1185">Reference proteome</keyword>
<protein>
    <recommendedName>
        <fullName evidence="3">Transglutaminase-like domain-containing protein</fullName>
    </recommendedName>
</protein>
<dbReference type="RefSeq" id="WP_263721336.1">
    <property type="nucleotide sequence ID" value="NZ_JAOWLA010000007.1"/>
</dbReference>
<name>A0ABT2Z0Z4_9RHOB</name>
<reference evidence="1 2" key="1">
    <citation type="submission" date="2022-10" db="EMBL/GenBank/DDBJ databases">
        <title>Defluviimonas sp. nov., isolated from ocean surface water.</title>
        <authorList>
            <person name="He W."/>
            <person name="Wang L."/>
            <person name="Zhang D.-F."/>
        </authorList>
    </citation>
    <scope>NUCLEOTIDE SEQUENCE [LARGE SCALE GENOMIC DNA]</scope>
    <source>
        <strain evidence="1 2">WL0075</strain>
    </source>
</reference>
<dbReference type="Proteomes" id="UP001652503">
    <property type="component" value="Unassembled WGS sequence"/>
</dbReference>
<accession>A0ABT2Z0Z4</accession>
<dbReference type="EMBL" id="JAOWLA010000007">
    <property type="protein sequence ID" value="MCV2864814.1"/>
    <property type="molecule type" value="Genomic_DNA"/>
</dbReference>
<evidence type="ECO:0008006" key="3">
    <source>
        <dbReference type="Google" id="ProtNLM"/>
    </source>
</evidence>
<evidence type="ECO:0000313" key="2">
    <source>
        <dbReference type="Proteomes" id="UP001652503"/>
    </source>
</evidence>
<proteinExistence type="predicted"/>